<evidence type="ECO:0000256" key="3">
    <source>
        <dbReference type="ARBA" id="ARBA00022448"/>
    </source>
</evidence>
<comment type="caution">
    <text evidence="13">The sequence shown here is derived from an EMBL/GenBank/DDBJ whole genome shotgun (WGS) entry which is preliminary data.</text>
</comment>
<dbReference type="PANTHER" id="PTHR13890">
    <property type="entry name" value="RNA SPLICING PROTEIN MRS2, MITOCHONDRIAL"/>
    <property type="match status" value="1"/>
</dbReference>
<dbReference type="OrthoDB" id="288590at2759"/>
<feature type="region of interest" description="Disordered" evidence="10">
    <location>
        <begin position="464"/>
        <end position="527"/>
    </location>
</feature>
<evidence type="ECO:0000313" key="13">
    <source>
        <dbReference type="EMBL" id="RDW85986.1"/>
    </source>
</evidence>
<feature type="transmembrane region" description="Helical" evidence="11">
    <location>
        <begin position="756"/>
        <end position="777"/>
    </location>
</feature>
<accession>A0A3D8SI49</accession>
<dbReference type="GO" id="GO:0005743">
    <property type="term" value="C:mitochondrial inner membrane"/>
    <property type="evidence" value="ECO:0007669"/>
    <property type="project" value="TreeGrafter"/>
</dbReference>
<name>A0A3D8SI49_9HELO</name>
<feature type="domain" description="Fe2OG dioxygenase" evidence="12">
    <location>
        <begin position="225"/>
        <end position="338"/>
    </location>
</feature>
<dbReference type="EMBL" id="PDLN01000005">
    <property type="protein sequence ID" value="RDW85986.1"/>
    <property type="molecule type" value="Genomic_DNA"/>
</dbReference>
<keyword evidence="8" id="KW-0406">Ion transport</keyword>
<dbReference type="GO" id="GO:0015095">
    <property type="term" value="F:magnesium ion transmembrane transporter activity"/>
    <property type="evidence" value="ECO:0007669"/>
    <property type="project" value="TreeGrafter"/>
</dbReference>
<keyword evidence="5" id="KW-0460">Magnesium</keyword>
<dbReference type="GO" id="GO:0044283">
    <property type="term" value="P:small molecule biosynthetic process"/>
    <property type="evidence" value="ECO:0007669"/>
    <property type="project" value="UniProtKB-ARBA"/>
</dbReference>
<comment type="similarity">
    <text evidence="2">Belongs to the CorA metal ion transporter (MIT) (TC 1.A.35) family.</text>
</comment>
<evidence type="ECO:0000256" key="1">
    <source>
        <dbReference type="ARBA" id="ARBA00004141"/>
    </source>
</evidence>
<dbReference type="InterPro" id="IPR044861">
    <property type="entry name" value="IPNS-like_FE2OG_OXY"/>
</dbReference>
<protein>
    <recommendedName>
        <fullName evidence="12">Fe2OG dioxygenase domain-containing protein</fullName>
    </recommendedName>
</protein>
<keyword evidence="7 11" id="KW-1133">Transmembrane helix</keyword>
<proteinExistence type="inferred from homology"/>
<comment type="subcellular location">
    <subcellularLocation>
        <location evidence="1">Membrane</location>
        <topology evidence="1">Multi-pass membrane protein</topology>
    </subcellularLocation>
</comment>
<evidence type="ECO:0000256" key="2">
    <source>
        <dbReference type="ARBA" id="ARBA00009765"/>
    </source>
</evidence>
<dbReference type="InterPro" id="IPR039204">
    <property type="entry name" value="MRS2-like"/>
</dbReference>
<evidence type="ECO:0000256" key="11">
    <source>
        <dbReference type="SAM" id="Phobius"/>
    </source>
</evidence>
<feature type="transmembrane region" description="Helical" evidence="11">
    <location>
        <begin position="789"/>
        <end position="810"/>
    </location>
</feature>
<evidence type="ECO:0000256" key="9">
    <source>
        <dbReference type="ARBA" id="ARBA00023136"/>
    </source>
</evidence>
<dbReference type="InterPro" id="IPR005123">
    <property type="entry name" value="Oxoglu/Fe-dep_dioxygenase_dom"/>
</dbReference>
<evidence type="ECO:0000256" key="10">
    <source>
        <dbReference type="SAM" id="MobiDB-lite"/>
    </source>
</evidence>
<evidence type="ECO:0000256" key="5">
    <source>
        <dbReference type="ARBA" id="ARBA00022842"/>
    </source>
</evidence>
<reference evidence="13 14" key="1">
    <citation type="journal article" date="2018" name="IMA Fungus">
        <title>IMA Genome-F 9: Draft genome sequence of Annulohypoxylon stygium, Aspergillus mulundensis, Berkeleyomyces basicola (syn. Thielaviopsis basicola), Ceratocystis smalleyi, two Cercospora beticola strains, Coleophoma cylindrospora, Fusarium fracticaudum, Phialophora cf. hyalina, and Morchella septimelata.</title>
        <authorList>
            <person name="Wingfield B.D."/>
            <person name="Bills G.F."/>
            <person name="Dong Y."/>
            <person name="Huang W."/>
            <person name="Nel W.J."/>
            <person name="Swalarsk-Parry B.S."/>
            <person name="Vaghefi N."/>
            <person name="Wilken P.M."/>
            <person name="An Z."/>
            <person name="de Beer Z.W."/>
            <person name="De Vos L."/>
            <person name="Chen L."/>
            <person name="Duong T.A."/>
            <person name="Gao Y."/>
            <person name="Hammerbacher A."/>
            <person name="Kikkert J.R."/>
            <person name="Li Y."/>
            <person name="Li H."/>
            <person name="Li K."/>
            <person name="Li Q."/>
            <person name="Liu X."/>
            <person name="Ma X."/>
            <person name="Naidoo K."/>
            <person name="Pethybridge S.J."/>
            <person name="Sun J."/>
            <person name="Steenkamp E.T."/>
            <person name="van der Nest M.A."/>
            <person name="van Wyk S."/>
            <person name="Wingfield M.J."/>
            <person name="Xiong C."/>
            <person name="Yue Q."/>
            <person name="Zhang X."/>
        </authorList>
    </citation>
    <scope>NUCLEOTIDE SEQUENCE [LARGE SCALE GENOMIC DNA]</scope>
    <source>
        <strain evidence="13 14">BP5796</strain>
    </source>
</reference>
<sequence length="842" mass="93942">MPSQTTTTTKAGRKILKLDSSNGQAYREISTAAPRAASAEEIPVIDISKITSPKLEDRMSIALQIKPAAEDSGFFYIKNHGVEEQTISNAKAAAVKFMAEPMEVKQKIARNKQKYWNGYCGPEGSQANKTESRDYKEGFGWQYSPDFDPLYDYLPKPIPLSSIPADTREFSRAEHHIWDGTLTVPGFKEDAITYYRSMLNLARHLTKVFALALDLKEDYFDALTTYPGADLAFNYYNPVGPEVGGVSGDEVMSHEVGLGSHTDLQCFTILWQDMIGGLLILNRIGEWIKATPIEGTFVVNIGDFLMRMTNDKWLSTVHRVEVNRSAEPRISMPLFFGFNFNEVIGVLPSCVSEENPAKYEPLRVGDEPRSFTNVIHNSFKSCRVDHSGCDEVIIALLPRLCQRDNLSLLHEPIIMHASSQGESESPADQCREIEDPSTVVTMSMDDKGKAQTILDNLCGIFNERLSPDPDTKPIGRDQPQDGASSPEKLPLLQKLDSSEQSTASEPQKDSSLESDTPENKPFTVDSSLAARLSTDRKLQCTSFDAEAILVRRSTILVNLLQHRALITHDNVLTLHVDGPYTNANHDSAFRHGLQGKLDAGISQHENLPYELRALETILIMVISELDTEYQELKKPADHVLEELGRDVDLEKLKKLLDVSKQVSAFRQKVKLVRSALHTLLDADDDMAAMYLSEKAAGKPRAEADHEEVEMLLENYYDASGEIVERSDKLLSDVEYTHDSVRSILDSHRNSIMMLEVHFSVAMLGMATGTYVAGLYGMNLINGLEDAEHGFSFITSCSTMGILGVGLWGLLKLRRIKRIYNFPRTQHSRERVKRAAATDAVES</sequence>
<evidence type="ECO:0000256" key="4">
    <source>
        <dbReference type="ARBA" id="ARBA00022692"/>
    </source>
</evidence>
<dbReference type="PROSITE" id="PS51471">
    <property type="entry name" value="FE2OG_OXY"/>
    <property type="match status" value="1"/>
</dbReference>
<dbReference type="Proteomes" id="UP000256328">
    <property type="component" value="Unassembled WGS sequence"/>
</dbReference>
<dbReference type="PANTHER" id="PTHR13890:SF0">
    <property type="entry name" value="MAGNESIUM TRANSPORTER MRS2 HOMOLOG, MITOCHONDRIAL"/>
    <property type="match status" value="1"/>
</dbReference>
<dbReference type="PRINTS" id="PR00682">
    <property type="entry name" value="IPNSYNTHASE"/>
</dbReference>
<dbReference type="GO" id="GO:0045016">
    <property type="term" value="P:mitochondrial magnesium ion transmembrane transport"/>
    <property type="evidence" value="ECO:0007669"/>
    <property type="project" value="TreeGrafter"/>
</dbReference>
<keyword evidence="3" id="KW-0813">Transport</keyword>
<dbReference type="Pfam" id="PF14226">
    <property type="entry name" value="DIOX_N"/>
    <property type="match status" value="1"/>
</dbReference>
<gene>
    <name evidence="13" type="ORF">BP5796_04311</name>
</gene>
<dbReference type="Pfam" id="PF22099">
    <property type="entry name" value="MRS2-like"/>
    <property type="match status" value="1"/>
</dbReference>
<evidence type="ECO:0000256" key="7">
    <source>
        <dbReference type="ARBA" id="ARBA00022989"/>
    </source>
</evidence>
<dbReference type="Pfam" id="PF03171">
    <property type="entry name" value="2OG-FeII_Oxy"/>
    <property type="match status" value="1"/>
</dbReference>
<keyword evidence="6" id="KW-0809">Transit peptide</keyword>
<organism evidence="13 14">
    <name type="scientific">Coleophoma crateriformis</name>
    <dbReference type="NCBI Taxonomy" id="565419"/>
    <lineage>
        <taxon>Eukaryota</taxon>
        <taxon>Fungi</taxon>
        <taxon>Dikarya</taxon>
        <taxon>Ascomycota</taxon>
        <taxon>Pezizomycotina</taxon>
        <taxon>Leotiomycetes</taxon>
        <taxon>Helotiales</taxon>
        <taxon>Dermateaceae</taxon>
        <taxon>Coleophoma</taxon>
    </lineage>
</organism>
<keyword evidence="9 11" id="KW-0472">Membrane</keyword>
<keyword evidence="14" id="KW-1185">Reference proteome</keyword>
<dbReference type="Gene3D" id="1.20.58.340">
    <property type="entry name" value="Magnesium transport protein CorA, transmembrane region"/>
    <property type="match status" value="1"/>
</dbReference>
<dbReference type="AlphaFoldDB" id="A0A3D8SI49"/>
<evidence type="ECO:0000256" key="6">
    <source>
        <dbReference type="ARBA" id="ARBA00022946"/>
    </source>
</evidence>
<feature type="compositionally biased region" description="Basic and acidic residues" evidence="10">
    <location>
        <begin position="465"/>
        <end position="479"/>
    </location>
</feature>
<dbReference type="InterPro" id="IPR027443">
    <property type="entry name" value="IPNS-like_sf"/>
</dbReference>
<dbReference type="Gene3D" id="2.60.120.330">
    <property type="entry name" value="B-lactam Antibiotic, Isopenicillin N Synthase, Chain"/>
    <property type="match status" value="1"/>
</dbReference>
<dbReference type="SUPFAM" id="SSF51197">
    <property type="entry name" value="Clavaminate synthase-like"/>
    <property type="match status" value="1"/>
</dbReference>
<evidence type="ECO:0000256" key="8">
    <source>
        <dbReference type="ARBA" id="ARBA00023065"/>
    </source>
</evidence>
<evidence type="ECO:0000313" key="14">
    <source>
        <dbReference type="Proteomes" id="UP000256328"/>
    </source>
</evidence>
<evidence type="ECO:0000259" key="12">
    <source>
        <dbReference type="PROSITE" id="PS51471"/>
    </source>
</evidence>
<keyword evidence="4 11" id="KW-0812">Transmembrane</keyword>
<dbReference type="InterPro" id="IPR026992">
    <property type="entry name" value="DIOX_N"/>
</dbReference>
<dbReference type="CDD" id="cd12823">
    <property type="entry name" value="Mrs2_Mfm1p-like"/>
    <property type="match status" value="1"/>
</dbReference>